<keyword evidence="3" id="KW-0012">Acyltransferase</keyword>
<evidence type="ECO:0000256" key="2">
    <source>
        <dbReference type="ARBA" id="ARBA00022679"/>
    </source>
</evidence>
<comment type="similarity">
    <text evidence="1">Belongs to the plant acyltransferase family.</text>
</comment>
<dbReference type="Pfam" id="PF02458">
    <property type="entry name" value="Transferase"/>
    <property type="match status" value="1"/>
</dbReference>
<evidence type="ECO:0008006" key="6">
    <source>
        <dbReference type="Google" id="ProtNLM"/>
    </source>
</evidence>
<evidence type="ECO:0000256" key="3">
    <source>
        <dbReference type="ARBA" id="ARBA00023315"/>
    </source>
</evidence>
<evidence type="ECO:0000313" key="5">
    <source>
        <dbReference type="Proteomes" id="UP001237642"/>
    </source>
</evidence>
<accession>A0AAD8MAB0</accession>
<organism evidence="4 5">
    <name type="scientific">Heracleum sosnowskyi</name>
    <dbReference type="NCBI Taxonomy" id="360622"/>
    <lineage>
        <taxon>Eukaryota</taxon>
        <taxon>Viridiplantae</taxon>
        <taxon>Streptophyta</taxon>
        <taxon>Embryophyta</taxon>
        <taxon>Tracheophyta</taxon>
        <taxon>Spermatophyta</taxon>
        <taxon>Magnoliopsida</taxon>
        <taxon>eudicotyledons</taxon>
        <taxon>Gunneridae</taxon>
        <taxon>Pentapetalae</taxon>
        <taxon>asterids</taxon>
        <taxon>campanulids</taxon>
        <taxon>Apiales</taxon>
        <taxon>Apiaceae</taxon>
        <taxon>Apioideae</taxon>
        <taxon>apioid superclade</taxon>
        <taxon>Tordylieae</taxon>
        <taxon>Tordyliinae</taxon>
        <taxon>Heracleum</taxon>
    </lineage>
</organism>
<name>A0AAD8MAB0_9APIA</name>
<reference evidence="4" key="2">
    <citation type="submission" date="2023-05" db="EMBL/GenBank/DDBJ databases">
        <authorList>
            <person name="Schelkunov M.I."/>
        </authorList>
    </citation>
    <scope>NUCLEOTIDE SEQUENCE</scope>
    <source>
        <strain evidence="4">Hsosn_3</strain>
        <tissue evidence="4">Leaf</tissue>
    </source>
</reference>
<reference evidence="4" key="1">
    <citation type="submission" date="2023-02" db="EMBL/GenBank/DDBJ databases">
        <title>Genome of toxic invasive species Heracleum sosnowskyi carries increased number of genes despite the absence of recent whole-genome duplications.</title>
        <authorList>
            <person name="Schelkunov M."/>
            <person name="Shtratnikova V."/>
            <person name="Makarenko M."/>
            <person name="Klepikova A."/>
            <person name="Omelchenko D."/>
            <person name="Novikova G."/>
            <person name="Obukhova E."/>
            <person name="Bogdanov V."/>
            <person name="Penin A."/>
            <person name="Logacheva M."/>
        </authorList>
    </citation>
    <scope>NUCLEOTIDE SEQUENCE</scope>
    <source>
        <strain evidence="4">Hsosn_3</strain>
        <tissue evidence="4">Leaf</tissue>
    </source>
</reference>
<protein>
    <recommendedName>
        <fullName evidence="6">BAHD acyltransferase</fullName>
    </recommendedName>
</protein>
<evidence type="ECO:0000256" key="1">
    <source>
        <dbReference type="ARBA" id="ARBA00009861"/>
    </source>
</evidence>
<dbReference type="EMBL" id="JAUIZM010000008">
    <property type="protein sequence ID" value="KAK1368085.1"/>
    <property type="molecule type" value="Genomic_DNA"/>
</dbReference>
<evidence type="ECO:0000313" key="4">
    <source>
        <dbReference type="EMBL" id="KAK1368085.1"/>
    </source>
</evidence>
<dbReference type="GO" id="GO:0016746">
    <property type="term" value="F:acyltransferase activity"/>
    <property type="evidence" value="ECO:0007669"/>
    <property type="project" value="UniProtKB-KW"/>
</dbReference>
<dbReference type="Gene3D" id="3.30.559.10">
    <property type="entry name" value="Chloramphenicol acetyltransferase-like domain"/>
    <property type="match status" value="2"/>
</dbReference>
<dbReference type="PANTHER" id="PTHR31623">
    <property type="entry name" value="F21J9.9"/>
    <property type="match status" value="1"/>
</dbReference>
<gene>
    <name evidence="4" type="ORF">POM88_034177</name>
</gene>
<keyword evidence="2" id="KW-0808">Transferase</keyword>
<dbReference type="Proteomes" id="UP001237642">
    <property type="component" value="Unassembled WGS sequence"/>
</dbReference>
<keyword evidence="5" id="KW-1185">Reference proteome</keyword>
<proteinExistence type="inferred from homology"/>
<dbReference type="InterPro" id="IPR023213">
    <property type="entry name" value="CAT-like_dom_sf"/>
</dbReference>
<sequence>MKVEILSRKLIKPHTATSPNFRTYNISLLDELAPNMNFPIIFYYSAPDKDSTNDITIGYKHLKKSLSKVLTSFHPFAGRYHIDTHSVDCGDQGAEYVEAKVDIRLDDLASQRMNVNAELLNDLLPYPIGATDGYDDPLLAVQISAFSCGGVAIAVCSSHRIADASSTILFVKAWAIAAKQELGYVDEPYQPISINFNSASLFPGKMLSCIPSGIPRDKENIDEHRIVTKMFHFNQNKIESVRERARLNDASKIPTRVQSLFGLIGQAMIDVHLANPENPKSHTFIQAVNVRKKTVPPLPDNLFGNIFLLARVQSGEGPDRLMGLPGLVDCLSKTVKGVVDTCGKALSLGKEGQTMISEGCYELKRSLSDPNIYFAGTFTSWCKFPLYEVDFGWGEPTWVSIPNVPMKNAVVLIDDKSGEGIEAWVCMDENDMQKFIQHNDIADILSE</sequence>
<dbReference type="PANTHER" id="PTHR31623:SF124">
    <property type="entry name" value="VINORINE SYNTHASE-RELATED"/>
    <property type="match status" value="1"/>
</dbReference>
<comment type="caution">
    <text evidence="4">The sequence shown here is derived from an EMBL/GenBank/DDBJ whole genome shotgun (WGS) entry which is preliminary data.</text>
</comment>
<dbReference type="AlphaFoldDB" id="A0AAD8MAB0"/>